<evidence type="ECO:0000256" key="18">
    <source>
        <dbReference type="ARBA" id="ARBA00023288"/>
    </source>
</evidence>
<evidence type="ECO:0000256" key="5">
    <source>
        <dbReference type="ARBA" id="ARBA00022553"/>
    </source>
</evidence>
<dbReference type="GO" id="GO:0045087">
    <property type="term" value="P:innate immune response"/>
    <property type="evidence" value="ECO:0007669"/>
    <property type="project" value="UniProtKB-KW"/>
</dbReference>
<feature type="transmembrane region" description="Helical" evidence="23">
    <location>
        <begin position="695"/>
        <end position="712"/>
    </location>
</feature>
<evidence type="ECO:0000256" key="14">
    <source>
        <dbReference type="ARBA" id="ARBA00023128"/>
    </source>
</evidence>
<keyword evidence="18" id="KW-0449">Lipoprotein</keyword>
<evidence type="ECO:0000256" key="1">
    <source>
        <dbReference type="ARBA" id="ARBA00004275"/>
    </source>
</evidence>
<evidence type="ECO:0000256" key="21">
    <source>
        <dbReference type="ARBA" id="ARBA00083233"/>
    </source>
</evidence>
<evidence type="ECO:0000256" key="8">
    <source>
        <dbReference type="ARBA" id="ARBA00022692"/>
    </source>
</evidence>
<evidence type="ECO:0000256" key="13">
    <source>
        <dbReference type="ARBA" id="ARBA00023118"/>
    </source>
</evidence>
<evidence type="ECO:0000256" key="9">
    <source>
        <dbReference type="ARBA" id="ARBA00022787"/>
    </source>
</evidence>
<dbReference type="GO" id="GO:0032727">
    <property type="term" value="P:positive regulation of interferon-alpha production"/>
    <property type="evidence" value="ECO:0007669"/>
    <property type="project" value="UniProtKB-ARBA"/>
</dbReference>
<keyword evidence="6" id="KW-0945">Host-virus interaction</keyword>
<comment type="subcellular location">
    <subcellularLocation>
        <location evidence="2">Mitochondrion outer membrane</location>
        <topology evidence="2">Single-pass membrane protein</topology>
    </subcellularLocation>
    <subcellularLocation>
        <location evidence="1">Peroxisome</location>
    </subcellularLocation>
</comment>
<evidence type="ECO:0000256" key="23">
    <source>
        <dbReference type="SAM" id="Phobius"/>
    </source>
</evidence>
<keyword evidence="17" id="KW-0576">Peroxisome</keyword>
<feature type="domain" description="Caspase recruitment" evidence="24">
    <location>
        <begin position="7"/>
        <end position="93"/>
    </location>
</feature>
<dbReference type="AlphaFoldDB" id="A0A7J6B712"/>
<reference evidence="25 26" key="1">
    <citation type="submission" date="2020-02" db="EMBL/GenBank/DDBJ databases">
        <title>A chromosome-scale genome assembly of the black bullhead catfish (Ameiurus melas).</title>
        <authorList>
            <person name="Wen M."/>
            <person name="Zham M."/>
            <person name="Cabau C."/>
            <person name="Klopp C."/>
            <person name="Donnadieu C."/>
            <person name="Roques C."/>
            <person name="Bouchez O."/>
            <person name="Lampietro C."/>
            <person name="Jouanno E."/>
            <person name="Herpin A."/>
            <person name="Louis A."/>
            <person name="Berthelot C."/>
            <person name="Parey E."/>
            <person name="Roest-Crollius H."/>
            <person name="Braasch I."/>
            <person name="Postlethwait J."/>
            <person name="Robinson-Rechavi M."/>
            <person name="Echchiki A."/>
            <person name="Begum T."/>
            <person name="Montfort J."/>
            <person name="Schartl M."/>
            <person name="Bobe J."/>
            <person name="Guiguen Y."/>
        </authorList>
    </citation>
    <scope>NUCLEOTIDE SEQUENCE [LARGE SCALE GENOMIC DNA]</scope>
    <source>
        <strain evidence="25">M_S1</strain>
        <tissue evidence="25">Blood</tissue>
    </source>
</reference>
<dbReference type="GO" id="GO:1900063">
    <property type="term" value="P:regulation of peroxisome organization"/>
    <property type="evidence" value="ECO:0007669"/>
    <property type="project" value="UniProtKB-ARBA"/>
</dbReference>
<keyword evidence="7" id="KW-0399">Innate immunity</keyword>
<dbReference type="GO" id="GO:0070585">
    <property type="term" value="P:protein localization to mitochondrion"/>
    <property type="evidence" value="ECO:0007669"/>
    <property type="project" value="UniProtKB-ARBA"/>
</dbReference>
<proteinExistence type="predicted"/>
<dbReference type="GO" id="GO:1900227">
    <property type="term" value="P:positive regulation of NLRP3 inflammasome complex assembly"/>
    <property type="evidence" value="ECO:0007669"/>
    <property type="project" value="UniProtKB-ARBA"/>
</dbReference>
<keyword evidence="5" id="KW-0597">Phosphoprotein</keyword>
<organism evidence="25 26">
    <name type="scientific">Ameiurus melas</name>
    <name type="common">Black bullhead</name>
    <name type="synonym">Silurus melas</name>
    <dbReference type="NCBI Taxonomy" id="219545"/>
    <lineage>
        <taxon>Eukaryota</taxon>
        <taxon>Metazoa</taxon>
        <taxon>Chordata</taxon>
        <taxon>Craniata</taxon>
        <taxon>Vertebrata</taxon>
        <taxon>Euteleostomi</taxon>
        <taxon>Actinopterygii</taxon>
        <taxon>Neopterygii</taxon>
        <taxon>Teleostei</taxon>
        <taxon>Ostariophysi</taxon>
        <taxon>Siluriformes</taxon>
        <taxon>Ictaluridae</taxon>
        <taxon>Ameiurus</taxon>
    </lineage>
</organism>
<evidence type="ECO:0000256" key="12">
    <source>
        <dbReference type="ARBA" id="ARBA00022989"/>
    </source>
</evidence>
<dbReference type="GO" id="GO:0035591">
    <property type="term" value="F:signaling adaptor activity"/>
    <property type="evidence" value="ECO:0007669"/>
    <property type="project" value="UniProtKB-ARBA"/>
</dbReference>
<evidence type="ECO:0000256" key="20">
    <source>
        <dbReference type="ARBA" id="ARBA00082620"/>
    </source>
</evidence>
<evidence type="ECO:0000256" key="17">
    <source>
        <dbReference type="ARBA" id="ARBA00023140"/>
    </source>
</evidence>
<keyword evidence="13" id="KW-0051">Antiviral defense</keyword>
<dbReference type="EMBL" id="JAAGNN010000004">
    <property type="protein sequence ID" value="KAF4090227.1"/>
    <property type="molecule type" value="Genomic_DNA"/>
</dbReference>
<accession>A0A7J6B712</accession>
<keyword evidence="15 23" id="KW-0472">Membrane</keyword>
<dbReference type="GO" id="GO:0005741">
    <property type="term" value="C:mitochondrial outer membrane"/>
    <property type="evidence" value="ECO:0007669"/>
    <property type="project" value="UniProtKB-SubCell"/>
</dbReference>
<evidence type="ECO:0000256" key="10">
    <source>
        <dbReference type="ARBA" id="ARBA00022843"/>
    </source>
</evidence>
<keyword evidence="3" id="KW-0488">Methylation</keyword>
<keyword evidence="9" id="KW-1000">Mitochondrion outer membrane</keyword>
<dbReference type="InterPro" id="IPR011029">
    <property type="entry name" value="DEATH-like_dom_sf"/>
</dbReference>
<dbReference type="Gene3D" id="1.10.533.10">
    <property type="entry name" value="Death Domain, Fas"/>
    <property type="match status" value="1"/>
</dbReference>
<keyword evidence="11" id="KW-0391">Immunity</keyword>
<evidence type="ECO:0000256" key="11">
    <source>
        <dbReference type="ARBA" id="ARBA00022859"/>
    </source>
</evidence>
<gene>
    <name evidence="25" type="ORF">AMELA_G00049530</name>
</gene>
<keyword evidence="10" id="KW-0832">Ubl conjugation</keyword>
<name>A0A7J6B712_AMEME</name>
<dbReference type="GO" id="GO:0045071">
    <property type="term" value="P:negative regulation of viral genome replication"/>
    <property type="evidence" value="ECO:0007669"/>
    <property type="project" value="UniProtKB-ARBA"/>
</dbReference>
<keyword evidence="4" id="KW-1017">Isopeptide bond</keyword>
<dbReference type="GO" id="GO:0002230">
    <property type="term" value="P:positive regulation of defense response to virus by host"/>
    <property type="evidence" value="ECO:0007669"/>
    <property type="project" value="UniProtKB-ARBA"/>
</dbReference>
<dbReference type="GO" id="GO:0032755">
    <property type="term" value="P:positive regulation of interleukin-6 production"/>
    <property type="evidence" value="ECO:0007669"/>
    <property type="project" value="UniProtKB-ARBA"/>
</dbReference>
<evidence type="ECO:0000256" key="3">
    <source>
        <dbReference type="ARBA" id="ARBA00022481"/>
    </source>
</evidence>
<dbReference type="GO" id="GO:0051607">
    <property type="term" value="P:defense response to virus"/>
    <property type="evidence" value="ECO:0007669"/>
    <property type="project" value="UniProtKB-KW"/>
</dbReference>
<evidence type="ECO:0000256" key="16">
    <source>
        <dbReference type="ARBA" id="ARBA00023139"/>
    </source>
</evidence>
<dbReference type="GO" id="GO:0002753">
    <property type="term" value="P:cytoplasmic pattern recognition receptor signaling pathway"/>
    <property type="evidence" value="ECO:0007669"/>
    <property type="project" value="UniProtKB-ARBA"/>
</dbReference>
<evidence type="ECO:0000259" key="24">
    <source>
        <dbReference type="Pfam" id="PF16739"/>
    </source>
</evidence>
<evidence type="ECO:0000256" key="15">
    <source>
        <dbReference type="ARBA" id="ARBA00023136"/>
    </source>
</evidence>
<keyword evidence="16" id="KW-0564">Palmitate</keyword>
<comment type="caution">
    <text evidence="25">The sequence shown here is derived from an EMBL/GenBank/DDBJ whole genome shotgun (WGS) entry which is preliminary data.</text>
</comment>
<evidence type="ECO:0000256" key="7">
    <source>
        <dbReference type="ARBA" id="ARBA00022588"/>
    </source>
</evidence>
<dbReference type="GO" id="GO:0005777">
    <property type="term" value="C:peroxisome"/>
    <property type="evidence" value="ECO:0007669"/>
    <property type="project" value="UniProtKB-SubCell"/>
</dbReference>
<keyword evidence="14" id="KW-0496">Mitochondrion</keyword>
<sequence>MAYAGDRLYKEVIRKMMGDLATKVRVTEIIAYLPCLTLSDREQIEAKRETYGNYSAMMVLLENLQRRENWPDQFISALQTCEQSALANKISEEYDKIRGIHNQRRATAAASAPVLPAVASVSPAAPPAPAPVPAPAAAVPSPAEAIATVTTATIHSVPRSTPQLLTTIVEASSQPATPSLINSPPEPYSNIAAPASTEAPALVSAPDALAHAPLESAHPAEPPLSVLASDARPPSPVSAPNATPSVGQREVPVGSRETPPGASAPINSSPESCSKIVSPAITEAPDLVSILENSVQPHRKPAHPAEPPLLVLVPHAMPPSPVSAPNATPSVGQCEVPVGSREIPTLGISAGLTNTALSGPSSVTASTLPTSPQKSNVPVAVIESSSYVKHPIQDTSPHGTVLGQDSRNNPTITQVVHSAVSPNCQTQETSQRRAHPTHSASTDAVAGCLSNLVADNEENFSKPGVLRGEEPLSVSSDCLQISHMTMEHSPFQPQAVPNPHRAEERVDESVSVTSDDQMFSSSTTAVLSQHVSDPVVPVQNFAPRALENGFQEVPSPNQPVEDHYESVCQSLQTRVHIVKVSEGPSVQNLSGHTPSMVRPTTARLNDNGETESIVQSISEDQPSRHIQSISQCIQENNASEQASPSAGLTTYAGPVYPATFQESELKASGQINVPRSEQREESQGVVQLFQSNSHLIVAAAVCMAAVFVAWRLKY</sequence>
<dbReference type="FunFam" id="1.10.533.10:FF:000063">
    <property type="entry name" value="Mitochondrial antiviral-signaling protein"/>
    <property type="match status" value="1"/>
</dbReference>
<evidence type="ECO:0000256" key="2">
    <source>
        <dbReference type="ARBA" id="ARBA00004572"/>
    </source>
</evidence>
<dbReference type="GO" id="GO:0032728">
    <property type="term" value="P:positive regulation of interferon-beta production"/>
    <property type="evidence" value="ECO:0007669"/>
    <property type="project" value="UniProtKB-ARBA"/>
</dbReference>
<protein>
    <recommendedName>
        <fullName evidence="19">Mitochondrial antiviral-signaling protein</fullName>
    </recommendedName>
    <alternativeName>
        <fullName evidence="20">Interferon beta promoter stimulator protein 1</fullName>
    </alternativeName>
    <alternativeName>
        <fullName evidence="21">Virus-induced-signaling adapter</fullName>
    </alternativeName>
</protein>
<evidence type="ECO:0000256" key="4">
    <source>
        <dbReference type="ARBA" id="ARBA00022499"/>
    </source>
</evidence>
<keyword evidence="26" id="KW-1185">Reference proteome</keyword>
<dbReference type="Proteomes" id="UP000593565">
    <property type="component" value="Unassembled WGS sequence"/>
</dbReference>
<dbReference type="Pfam" id="PF16739">
    <property type="entry name" value="CARD_2"/>
    <property type="match status" value="1"/>
</dbReference>
<dbReference type="InterPro" id="IPR031964">
    <property type="entry name" value="CARD_dom"/>
</dbReference>
<evidence type="ECO:0000313" key="25">
    <source>
        <dbReference type="EMBL" id="KAF4090227.1"/>
    </source>
</evidence>
<keyword evidence="12 23" id="KW-1133">Transmembrane helix</keyword>
<evidence type="ECO:0000313" key="26">
    <source>
        <dbReference type="Proteomes" id="UP000593565"/>
    </source>
</evidence>
<evidence type="ECO:0000256" key="22">
    <source>
        <dbReference type="SAM" id="MobiDB-lite"/>
    </source>
</evidence>
<evidence type="ECO:0000256" key="19">
    <source>
        <dbReference type="ARBA" id="ARBA00071084"/>
    </source>
</evidence>
<evidence type="ECO:0000256" key="6">
    <source>
        <dbReference type="ARBA" id="ARBA00022581"/>
    </source>
</evidence>
<feature type="region of interest" description="Disordered" evidence="22">
    <location>
        <begin position="219"/>
        <end position="273"/>
    </location>
</feature>
<keyword evidence="8 23" id="KW-0812">Transmembrane</keyword>